<evidence type="ECO:0000313" key="1">
    <source>
        <dbReference type="EMBL" id="GBN88924.1"/>
    </source>
</evidence>
<dbReference type="EMBL" id="BGPR01022533">
    <property type="protein sequence ID" value="GBN88924.1"/>
    <property type="molecule type" value="Genomic_DNA"/>
</dbReference>
<organism evidence="1 2">
    <name type="scientific">Araneus ventricosus</name>
    <name type="common">Orbweaver spider</name>
    <name type="synonym">Epeira ventricosa</name>
    <dbReference type="NCBI Taxonomy" id="182803"/>
    <lineage>
        <taxon>Eukaryota</taxon>
        <taxon>Metazoa</taxon>
        <taxon>Ecdysozoa</taxon>
        <taxon>Arthropoda</taxon>
        <taxon>Chelicerata</taxon>
        <taxon>Arachnida</taxon>
        <taxon>Araneae</taxon>
        <taxon>Araneomorphae</taxon>
        <taxon>Entelegynae</taxon>
        <taxon>Araneoidea</taxon>
        <taxon>Araneidae</taxon>
        <taxon>Araneus</taxon>
    </lineage>
</organism>
<accession>A0A4Y2SKZ2</accession>
<name>A0A4Y2SKZ2_ARAVE</name>
<sequence>MPRFRSPEKDPKQGPKVACSAISWAHHSKEWFGYPRTFSSNNKRAPTTILRREIQSGMYNPKRRRVLSPKLQQNWEGPPLYSCQERCVVQSTEVPTPPKVNHTSIQAN</sequence>
<keyword evidence="2" id="KW-1185">Reference proteome</keyword>
<gene>
    <name evidence="1" type="ORF">AVEN_121281_1</name>
</gene>
<evidence type="ECO:0000313" key="2">
    <source>
        <dbReference type="Proteomes" id="UP000499080"/>
    </source>
</evidence>
<dbReference type="AlphaFoldDB" id="A0A4Y2SKZ2"/>
<reference evidence="1 2" key="1">
    <citation type="journal article" date="2019" name="Sci. Rep.">
        <title>Orb-weaving spider Araneus ventricosus genome elucidates the spidroin gene catalogue.</title>
        <authorList>
            <person name="Kono N."/>
            <person name="Nakamura H."/>
            <person name="Ohtoshi R."/>
            <person name="Moran D.A.P."/>
            <person name="Shinohara A."/>
            <person name="Yoshida Y."/>
            <person name="Fujiwara M."/>
            <person name="Mori M."/>
            <person name="Tomita M."/>
            <person name="Arakawa K."/>
        </authorList>
    </citation>
    <scope>NUCLEOTIDE SEQUENCE [LARGE SCALE GENOMIC DNA]</scope>
</reference>
<proteinExistence type="predicted"/>
<comment type="caution">
    <text evidence="1">The sequence shown here is derived from an EMBL/GenBank/DDBJ whole genome shotgun (WGS) entry which is preliminary data.</text>
</comment>
<dbReference type="Proteomes" id="UP000499080">
    <property type="component" value="Unassembled WGS sequence"/>
</dbReference>
<protein>
    <submittedName>
        <fullName evidence="1">Uncharacterized protein</fullName>
    </submittedName>
</protein>